<dbReference type="AlphaFoldDB" id="A0A250VNH4"/>
<dbReference type="STRING" id="1963.AQJ27_12625"/>
<evidence type="ECO:0000313" key="2">
    <source>
        <dbReference type="Proteomes" id="UP000217446"/>
    </source>
</evidence>
<evidence type="ECO:0000313" key="1">
    <source>
        <dbReference type="EMBL" id="GAX55639.1"/>
    </source>
</evidence>
<proteinExistence type="predicted"/>
<reference evidence="2" key="1">
    <citation type="submission" date="2017-05" db="EMBL/GenBank/DDBJ databases">
        <title>Streptomyces olivochromogenes NBRC 3561 whole genome shotgun sequence.</title>
        <authorList>
            <person name="Dohra H."/>
            <person name="Kodani S."/>
        </authorList>
    </citation>
    <scope>NUCLEOTIDE SEQUENCE [LARGE SCALE GENOMIC DNA]</scope>
    <source>
        <strain evidence="2">NBRC 3561</strain>
    </source>
</reference>
<dbReference type="Proteomes" id="UP000217446">
    <property type="component" value="Unassembled WGS sequence"/>
</dbReference>
<organism evidence="1 2">
    <name type="scientific">Streptomyces olivochromogenes</name>
    <dbReference type="NCBI Taxonomy" id="1963"/>
    <lineage>
        <taxon>Bacteria</taxon>
        <taxon>Bacillati</taxon>
        <taxon>Actinomycetota</taxon>
        <taxon>Actinomycetes</taxon>
        <taxon>Kitasatosporales</taxon>
        <taxon>Streptomycetaceae</taxon>
        <taxon>Streptomyces</taxon>
    </lineage>
</organism>
<gene>
    <name evidence="1" type="ORF">SO3561_07200</name>
</gene>
<accession>A0A250VNH4</accession>
<protein>
    <submittedName>
        <fullName evidence="1">Uncharacterized protein</fullName>
    </submittedName>
</protein>
<comment type="caution">
    <text evidence="1">The sequence shown here is derived from an EMBL/GenBank/DDBJ whole genome shotgun (WGS) entry which is preliminary data.</text>
</comment>
<keyword evidence="2" id="KW-1185">Reference proteome</keyword>
<name>A0A250VNH4_STROL</name>
<sequence length="185" mass="20820">METVNRTAWEEASLRLLDDVYAFAATGPRAHSDWRDDVLAVMNHEVDDPRGWNVLDWETDKEERATAGPSFPFRPPSRELLEERLFPVTPATAERLLVTMTYDWGPVPQDEEAAADAYADARTLLSRYGEQISCYSNITRARATPSPDLTDGVDGWVSLTQYDGDFGFVVVSPEEVGVFWSFNPI</sequence>
<dbReference type="EMBL" id="BDQI01000020">
    <property type="protein sequence ID" value="GAX55639.1"/>
    <property type="molecule type" value="Genomic_DNA"/>
</dbReference>